<protein>
    <submittedName>
        <fullName evidence="4">SDR family oxidoreductase</fullName>
    </submittedName>
</protein>
<evidence type="ECO:0000313" key="3">
    <source>
        <dbReference type="EMBL" id="WEB37937.1"/>
    </source>
</evidence>
<dbReference type="Gene3D" id="3.40.50.720">
    <property type="entry name" value="NAD(P)-binding Rossmann-like Domain"/>
    <property type="match status" value="1"/>
</dbReference>
<dbReference type="EMBL" id="CP095749">
    <property type="protein sequence ID" value="WEB37937.1"/>
    <property type="molecule type" value="Genomic_DNA"/>
</dbReference>
<evidence type="ECO:0000313" key="5">
    <source>
        <dbReference type="Proteomes" id="UP001218629"/>
    </source>
</evidence>
<dbReference type="PROSITE" id="PS00061">
    <property type="entry name" value="ADH_SHORT"/>
    <property type="match status" value="1"/>
</dbReference>
<dbReference type="EMBL" id="CP095749">
    <property type="protein sequence ID" value="WEB45485.1"/>
    <property type="molecule type" value="Genomic_DNA"/>
</dbReference>
<dbReference type="InterPro" id="IPR020904">
    <property type="entry name" value="Sc_DH/Rdtase_CS"/>
</dbReference>
<proteinExistence type="inferred from homology"/>
<evidence type="ECO:0000256" key="2">
    <source>
        <dbReference type="ARBA" id="ARBA00023002"/>
    </source>
</evidence>
<accession>A0ABY8AKD1</accession>
<keyword evidence="2" id="KW-0560">Oxidoreductase</keyword>
<name>A0ABY8AKD1_9ACTN</name>
<dbReference type="PRINTS" id="PR00081">
    <property type="entry name" value="GDHRDH"/>
</dbReference>
<reference evidence="4 5" key="1">
    <citation type="submission" date="2022-03" db="EMBL/GenBank/DDBJ databases">
        <title>Streptomyces yunnanensis P86,complete genome.</title>
        <authorList>
            <person name="Chen S."/>
            <person name="Zhang Q."/>
        </authorList>
    </citation>
    <scope>NUCLEOTIDE SEQUENCE [LARGE SCALE GENOMIC DNA]</scope>
    <source>
        <strain evidence="4 5">P86</strain>
    </source>
</reference>
<evidence type="ECO:0000256" key="1">
    <source>
        <dbReference type="ARBA" id="ARBA00006484"/>
    </source>
</evidence>
<organism evidence="4 5">
    <name type="scientific">Streptomyces yunnanensis</name>
    <dbReference type="NCBI Taxonomy" id="156453"/>
    <lineage>
        <taxon>Bacteria</taxon>
        <taxon>Bacillati</taxon>
        <taxon>Actinomycetota</taxon>
        <taxon>Actinomycetes</taxon>
        <taxon>Kitasatosporales</taxon>
        <taxon>Streptomycetaceae</taxon>
        <taxon>Streptomyces</taxon>
    </lineage>
</organism>
<dbReference type="PRINTS" id="PR00080">
    <property type="entry name" value="SDRFAMILY"/>
</dbReference>
<gene>
    <name evidence="3" type="ORF">MOV08_00425</name>
    <name evidence="4" type="ORF">MOV08_43540</name>
</gene>
<dbReference type="InterPro" id="IPR036291">
    <property type="entry name" value="NAD(P)-bd_dom_sf"/>
</dbReference>
<dbReference type="PANTHER" id="PTHR24321:SF11">
    <property type="entry name" value="BLR0893 PROTEIN"/>
    <property type="match status" value="1"/>
</dbReference>
<keyword evidence="5" id="KW-1185">Reference proteome</keyword>
<dbReference type="CDD" id="cd05233">
    <property type="entry name" value="SDR_c"/>
    <property type="match status" value="1"/>
</dbReference>
<dbReference type="PANTHER" id="PTHR24321">
    <property type="entry name" value="DEHYDROGENASES, SHORT CHAIN"/>
    <property type="match status" value="1"/>
</dbReference>
<dbReference type="SUPFAM" id="SSF51735">
    <property type="entry name" value="NAD(P)-binding Rossmann-fold domains"/>
    <property type="match status" value="1"/>
</dbReference>
<dbReference type="RefSeq" id="WP_039639801.1">
    <property type="nucleotide sequence ID" value="NZ_CP095749.1"/>
</dbReference>
<evidence type="ECO:0000313" key="4">
    <source>
        <dbReference type="EMBL" id="WEB45485.1"/>
    </source>
</evidence>
<dbReference type="Pfam" id="PF13561">
    <property type="entry name" value="adh_short_C2"/>
    <property type="match status" value="1"/>
</dbReference>
<sequence>MITGASSGIGAAAARLFAAEGAAVVLMARREERLRMLAGEIEARGGRAAVAAGSVTCEDDVEKAVATAVECFGHLDGAFNNAGWAEAGRLLHETDNEVFDRVMDVNVRGVWNCLRHQLPAMLACGRDAAVVNTSSVAGRQATGAGSPYVAAKHAVLGLTRAAAAEYGERGIRVNALMVGSTRTELMDEVLADAPALEAAFVARSSQKRMADPVEIAQAAVWLCSDRASFVTGAAVPVDGGWTAA</sequence>
<dbReference type="InterPro" id="IPR002347">
    <property type="entry name" value="SDR_fam"/>
</dbReference>
<comment type="similarity">
    <text evidence="1">Belongs to the short-chain dehydrogenases/reductases (SDR) family.</text>
</comment>
<dbReference type="Proteomes" id="UP001218629">
    <property type="component" value="Chromosome"/>
</dbReference>